<evidence type="ECO:0000256" key="1">
    <source>
        <dbReference type="SAM" id="MobiDB-lite"/>
    </source>
</evidence>
<evidence type="ECO:0000313" key="2">
    <source>
        <dbReference type="Proteomes" id="UP000504635"/>
    </source>
</evidence>
<reference evidence="3" key="1">
    <citation type="submission" date="2025-08" db="UniProtKB">
        <authorList>
            <consortium name="RefSeq"/>
        </authorList>
    </citation>
    <scope>IDENTIFICATION</scope>
    <source>
        <tissue evidence="3">Gonads</tissue>
    </source>
</reference>
<dbReference type="RefSeq" id="XP_030767609.1">
    <property type="nucleotide sequence ID" value="XM_030911749.1"/>
</dbReference>
<accession>A0A6J2YWH6</accession>
<proteinExistence type="predicted"/>
<organism evidence="2 3">
    <name type="scientific">Sitophilus oryzae</name>
    <name type="common">Rice weevil</name>
    <name type="synonym">Curculio oryzae</name>
    <dbReference type="NCBI Taxonomy" id="7048"/>
    <lineage>
        <taxon>Eukaryota</taxon>
        <taxon>Metazoa</taxon>
        <taxon>Ecdysozoa</taxon>
        <taxon>Arthropoda</taxon>
        <taxon>Hexapoda</taxon>
        <taxon>Insecta</taxon>
        <taxon>Pterygota</taxon>
        <taxon>Neoptera</taxon>
        <taxon>Endopterygota</taxon>
        <taxon>Coleoptera</taxon>
        <taxon>Polyphaga</taxon>
        <taxon>Cucujiformia</taxon>
        <taxon>Curculionidae</taxon>
        <taxon>Dryophthorinae</taxon>
        <taxon>Sitophilus</taxon>
    </lineage>
</organism>
<keyword evidence="2" id="KW-1185">Reference proteome</keyword>
<dbReference type="Proteomes" id="UP000504635">
    <property type="component" value="Unplaced"/>
</dbReference>
<gene>
    <name evidence="3" type="primary">LOC115891304</name>
</gene>
<evidence type="ECO:0000313" key="3">
    <source>
        <dbReference type="RefSeq" id="XP_030767609.1"/>
    </source>
</evidence>
<name>A0A6J2YWH6_SITOR</name>
<dbReference type="KEGG" id="soy:115891304"/>
<sequence length="179" mass="21046">MLHYSQACSKMNTPSIFIFESLEKKRLPTKLLVVFFKNLFRYGLKEVKVINGRVHLYLSYSPKNATVEAKMKILPLQYIRVVAEDETELQLFLHGMKEFSNVNVYPSIEEDNTTTSQIEPSHHHHRPDEVQEPKHKKIKILENRMVYPTSSQQQQQELIEVYDEDADEYEGQKYTVLSL</sequence>
<dbReference type="InParanoid" id="A0A6J2YWH6"/>
<feature type="region of interest" description="Disordered" evidence="1">
    <location>
        <begin position="112"/>
        <end position="134"/>
    </location>
</feature>
<dbReference type="GeneID" id="115891304"/>
<protein>
    <submittedName>
        <fullName evidence="3">Uncharacterized protein LOC115891304</fullName>
    </submittedName>
</protein>
<dbReference type="OrthoDB" id="6732782at2759"/>
<dbReference type="AlphaFoldDB" id="A0A6J2YWH6"/>